<dbReference type="EMBL" id="CH916366">
    <property type="protein sequence ID" value="EDV96935.1"/>
    <property type="molecule type" value="Genomic_DNA"/>
</dbReference>
<keyword evidence="3" id="KW-1185">Reference proteome</keyword>
<gene>
    <name evidence="2" type="primary">Dgri\GH16549</name>
    <name evidence="2" type="ORF">Dgri_GH16549</name>
</gene>
<dbReference type="PANTHER" id="PTHR20898">
    <property type="entry name" value="DAEDALUS ON 3-RELATED-RELATED"/>
    <property type="match status" value="1"/>
</dbReference>
<feature type="signal peptide" evidence="1">
    <location>
        <begin position="1"/>
        <end position="16"/>
    </location>
</feature>
<dbReference type="OMA" id="IKSTTCI"/>
<keyword evidence="1" id="KW-0732">Signal</keyword>
<evidence type="ECO:0000313" key="2">
    <source>
        <dbReference type="EMBL" id="EDV96935.1"/>
    </source>
</evidence>
<reference evidence="2 3" key="1">
    <citation type="journal article" date="2007" name="Nature">
        <title>Evolution of genes and genomes on the Drosophila phylogeny.</title>
        <authorList>
            <consortium name="Drosophila 12 Genomes Consortium"/>
            <person name="Clark A.G."/>
            <person name="Eisen M.B."/>
            <person name="Smith D.R."/>
            <person name="Bergman C.M."/>
            <person name="Oliver B."/>
            <person name="Markow T.A."/>
            <person name="Kaufman T.C."/>
            <person name="Kellis M."/>
            <person name="Gelbart W."/>
            <person name="Iyer V.N."/>
            <person name="Pollard D.A."/>
            <person name="Sackton T.B."/>
            <person name="Larracuente A.M."/>
            <person name="Singh N.D."/>
            <person name="Abad J.P."/>
            <person name="Abt D.N."/>
            <person name="Adryan B."/>
            <person name="Aguade M."/>
            <person name="Akashi H."/>
            <person name="Anderson W.W."/>
            <person name="Aquadro C.F."/>
            <person name="Ardell D.H."/>
            <person name="Arguello R."/>
            <person name="Artieri C.G."/>
            <person name="Barbash D.A."/>
            <person name="Barker D."/>
            <person name="Barsanti P."/>
            <person name="Batterham P."/>
            <person name="Batzoglou S."/>
            <person name="Begun D."/>
            <person name="Bhutkar A."/>
            <person name="Blanco E."/>
            <person name="Bosak S.A."/>
            <person name="Bradley R.K."/>
            <person name="Brand A.D."/>
            <person name="Brent M.R."/>
            <person name="Brooks A.N."/>
            <person name="Brown R.H."/>
            <person name="Butlin R.K."/>
            <person name="Caggese C."/>
            <person name="Calvi B.R."/>
            <person name="Bernardo de Carvalho A."/>
            <person name="Caspi A."/>
            <person name="Castrezana S."/>
            <person name="Celniker S.E."/>
            <person name="Chang J.L."/>
            <person name="Chapple C."/>
            <person name="Chatterji S."/>
            <person name="Chinwalla A."/>
            <person name="Civetta A."/>
            <person name="Clifton S.W."/>
            <person name="Comeron J.M."/>
            <person name="Costello J.C."/>
            <person name="Coyne J.A."/>
            <person name="Daub J."/>
            <person name="David R.G."/>
            <person name="Delcher A.L."/>
            <person name="Delehaunty K."/>
            <person name="Do C.B."/>
            <person name="Ebling H."/>
            <person name="Edwards K."/>
            <person name="Eickbush T."/>
            <person name="Evans J.D."/>
            <person name="Filipski A."/>
            <person name="Findeiss S."/>
            <person name="Freyhult E."/>
            <person name="Fulton L."/>
            <person name="Fulton R."/>
            <person name="Garcia A.C."/>
            <person name="Gardiner A."/>
            <person name="Garfield D.A."/>
            <person name="Garvin B.E."/>
            <person name="Gibson G."/>
            <person name="Gilbert D."/>
            <person name="Gnerre S."/>
            <person name="Godfrey J."/>
            <person name="Good R."/>
            <person name="Gotea V."/>
            <person name="Gravely B."/>
            <person name="Greenberg A.J."/>
            <person name="Griffiths-Jones S."/>
            <person name="Gross S."/>
            <person name="Guigo R."/>
            <person name="Gustafson E.A."/>
            <person name="Haerty W."/>
            <person name="Hahn M.W."/>
            <person name="Halligan D.L."/>
            <person name="Halpern A.L."/>
            <person name="Halter G.M."/>
            <person name="Han M.V."/>
            <person name="Heger A."/>
            <person name="Hillier L."/>
            <person name="Hinrichs A.S."/>
            <person name="Holmes I."/>
            <person name="Hoskins R.A."/>
            <person name="Hubisz M.J."/>
            <person name="Hultmark D."/>
            <person name="Huntley M.A."/>
            <person name="Jaffe D.B."/>
            <person name="Jagadeeshan S."/>
            <person name="Jeck W.R."/>
            <person name="Johnson J."/>
            <person name="Jones C.D."/>
            <person name="Jordan W.C."/>
            <person name="Karpen G.H."/>
            <person name="Kataoka E."/>
            <person name="Keightley P.D."/>
            <person name="Kheradpour P."/>
            <person name="Kirkness E.F."/>
            <person name="Koerich L.B."/>
            <person name="Kristiansen K."/>
            <person name="Kudrna D."/>
            <person name="Kulathinal R.J."/>
            <person name="Kumar S."/>
            <person name="Kwok R."/>
            <person name="Lander E."/>
            <person name="Langley C.H."/>
            <person name="Lapoint R."/>
            <person name="Lazzaro B.P."/>
            <person name="Lee S.J."/>
            <person name="Levesque L."/>
            <person name="Li R."/>
            <person name="Lin C.F."/>
            <person name="Lin M.F."/>
            <person name="Lindblad-Toh K."/>
            <person name="Llopart A."/>
            <person name="Long M."/>
            <person name="Low L."/>
            <person name="Lozovsky E."/>
            <person name="Lu J."/>
            <person name="Luo M."/>
            <person name="Machado C.A."/>
            <person name="Makalowski W."/>
            <person name="Marzo M."/>
            <person name="Matsuda M."/>
            <person name="Matzkin L."/>
            <person name="McAllister B."/>
            <person name="McBride C.S."/>
            <person name="McKernan B."/>
            <person name="McKernan K."/>
            <person name="Mendez-Lago M."/>
            <person name="Minx P."/>
            <person name="Mollenhauer M.U."/>
            <person name="Montooth K."/>
            <person name="Mount S.M."/>
            <person name="Mu X."/>
            <person name="Myers E."/>
            <person name="Negre B."/>
            <person name="Newfeld S."/>
            <person name="Nielsen R."/>
            <person name="Noor M.A."/>
            <person name="O'Grady P."/>
            <person name="Pachter L."/>
            <person name="Papaceit M."/>
            <person name="Parisi M.J."/>
            <person name="Parisi M."/>
            <person name="Parts L."/>
            <person name="Pedersen J.S."/>
            <person name="Pesole G."/>
            <person name="Phillippy A.M."/>
            <person name="Ponting C.P."/>
            <person name="Pop M."/>
            <person name="Porcelli D."/>
            <person name="Powell J.R."/>
            <person name="Prohaska S."/>
            <person name="Pruitt K."/>
            <person name="Puig M."/>
            <person name="Quesneville H."/>
            <person name="Ram K.R."/>
            <person name="Rand D."/>
            <person name="Rasmussen M.D."/>
            <person name="Reed L.K."/>
            <person name="Reenan R."/>
            <person name="Reily A."/>
            <person name="Remington K.A."/>
            <person name="Rieger T.T."/>
            <person name="Ritchie M.G."/>
            <person name="Robin C."/>
            <person name="Rogers Y.H."/>
            <person name="Rohde C."/>
            <person name="Rozas J."/>
            <person name="Rubenfield M.J."/>
            <person name="Ruiz A."/>
            <person name="Russo S."/>
            <person name="Salzberg S.L."/>
            <person name="Sanchez-Gracia A."/>
            <person name="Saranga D.J."/>
            <person name="Sato H."/>
            <person name="Schaeffer S.W."/>
            <person name="Schatz M.C."/>
            <person name="Schlenke T."/>
            <person name="Schwartz R."/>
            <person name="Segarra C."/>
            <person name="Singh R.S."/>
            <person name="Sirot L."/>
            <person name="Sirota M."/>
            <person name="Sisneros N.B."/>
            <person name="Smith C.D."/>
            <person name="Smith T.F."/>
            <person name="Spieth J."/>
            <person name="Stage D.E."/>
            <person name="Stark A."/>
            <person name="Stephan W."/>
            <person name="Strausberg R.L."/>
            <person name="Strempel S."/>
            <person name="Sturgill D."/>
            <person name="Sutton G."/>
            <person name="Sutton G.G."/>
            <person name="Tao W."/>
            <person name="Teichmann S."/>
            <person name="Tobari Y.N."/>
            <person name="Tomimura Y."/>
            <person name="Tsolas J.M."/>
            <person name="Valente V.L."/>
            <person name="Venter E."/>
            <person name="Venter J.C."/>
            <person name="Vicario S."/>
            <person name="Vieira F.G."/>
            <person name="Vilella A.J."/>
            <person name="Villasante A."/>
            <person name="Walenz B."/>
            <person name="Wang J."/>
            <person name="Wasserman M."/>
            <person name="Watts T."/>
            <person name="Wilson D."/>
            <person name="Wilson R.K."/>
            <person name="Wing R.A."/>
            <person name="Wolfner M.F."/>
            <person name="Wong A."/>
            <person name="Wong G.K."/>
            <person name="Wu C.I."/>
            <person name="Wu G."/>
            <person name="Yamamoto D."/>
            <person name="Yang H.P."/>
            <person name="Yang S.P."/>
            <person name="Yorke J.A."/>
            <person name="Yoshida K."/>
            <person name="Zdobnov E."/>
            <person name="Zhang P."/>
            <person name="Zhang Y."/>
            <person name="Zimin A.V."/>
            <person name="Baldwin J."/>
            <person name="Abdouelleil A."/>
            <person name="Abdulkadir J."/>
            <person name="Abebe A."/>
            <person name="Abera B."/>
            <person name="Abreu J."/>
            <person name="Acer S.C."/>
            <person name="Aftuck L."/>
            <person name="Alexander A."/>
            <person name="An P."/>
            <person name="Anderson E."/>
            <person name="Anderson S."/>
            <person name="Arachi H."/>
            <person name="Azer M."/>
            <person name="Bachantsang P."/>
            <person name="Barry A."/>
            <person name="Bayul T."/>
            <person name="Berlin A."/>
            <person name="Bessette D."/>
            <person name="Bloom T."/>
            <person name="Blye J."/>
            <person name="Boguslavskiy L."/>
            <person name="Bonnet C."/>
            <person name="Boukhgalter B."/>
            <person name="Bourzgui I."/>
            <person name="Brown A."/>
            <person name="Cahill P."/>
            <person name="Channer S."/>
            <person name="Cheshatsang Y."/>
            <person name="Chuda L."/>
            <person name="Citroen M."/>
            <person name="Collymore A."/>
            <person name="Cooke P."/>
            <person name="Costello M."/>
            <person name="D'Aco K."/>
            <person name="Daza R."/>
            <person name="De Haan G."/>
            <person name="DeGray S."/>
            <person name="DeMaso C."/>
            <person name="Dhargay N."/>
            <person name="Dooley K."/>
            <person name="Dooley E."/>
            <person name="Doricent M."/>
            <person name="Dorje P."/>
            <person name="Dorjee K."/>
            <person name="Dupes A."/>
            <person name="Elong R."/>
            <person name="Falk J."/>
            <person name="Farina A."/>
            <person name="Faro S."/>
            <person name="Ferguson D."/>
            <person name="Fisher S."/>
            <person name="Foley C.D."/>
            <person name="Franke A."/>
            <person name="Friedrich D."/>
            <person name="Gadbois L."/>
            <person name="Gearin G."/>
            <person name="Gearin C.R."/>
            <person name="Giannoukos G."/>
            <person name="Goode T."/>
            <person name="Graham J."/>
            <person name="Grandbois E."/>
            <person name="Grewal S."/>
            <person name="Gyaltsen K."/>
            <person name="Hafez N."/>
            <person name="Hagos B."/>
            <person name="Hall J."/>
            <person name="Henson C."/>
            <person name="Hollinger A."/>
            <person name="Honan T."/>
            <person name="Huard M.D."/>
            <person name="Hughes L."/>
            <person name="Hurhula B."/>
            <person name="Husby M.E."/>
            <person name="Kamat A."/>
            <person name="Kanga B."/>
            <person name="Kashin S."/>
            <person name="Khazanovich D."/>
            <person name="Kisner P."/>
            <person name="Lance K."/>
            <person name="Lara M."/>
            <person name="Lee W."/>
            <person name="Lennon N."/>
            <person name="Letendre F."/>
            <person name="LeVine R."/>
            <person name="Lipovsky A."/>
            <person name="Liu X."/>
            <person name="Liu J."/>
            <person name="Liu S."/>
            <person name="Lokyitsang T."/>
            <person name="Lokyitsang Y."/>
            <person name="Lubonja R."/>
            <person name="Lui A."/>
            <person name="MacDonald P."/>
            <person name="Magnisalis V."/>
            <person name="Maru K."/>
            <person name="Matthews C."/>
            <person name="McCusker W."/>
            <person name="McDonough S."/>
            <person name="Mehta T."/>
            <person name="Meldrim J."/>
            <person name="Meneus L."/>
            <person name="Mihai O."/>
            <person name="Mihalev A."/>
            <person name="Mihova T."/>
            <person name="Mittelman R."/>
            <person name="Mlenga V."/>
            <person name="Montmayeur A."/>
            <person name="Mulrain L."/>
            <person name="Navidi A."/>
            <person name="Naylor J."/>
            <person name="Negash T."/>
            <person name="Nguyen T."/>
            <person name="Nguyen N."/>
            <person name="Nicol R."/>
            <person name="Norbu C."/>
            <person name="Norbu N."/>
            <person name="Novod N."/>
            <person name="O'Neill B."/>
            <person name="Osman S."/>
            <person name="Markiewicz E."/>
            <person name="Oyono O.L."/>
            <person name="Patti C."/>
            <person name="Phunkhang P."/>
            <person name="Pierre F."/>
            <person name="Priest M."/>
            <person name="Raghuraman S."/>
            <person name="Rege F."/>
            <person name="Reyes R."/>
            <person name="Rise C."/>
            <person name="Rogov P."/>
            <person name="Ross K."/>
            <person name="Ryan E."/>
            <person name="Settipalli S."/>
            <person name="Shea T."/>
            <person name="Sherpa N."/>
            <person name="Shi L."/>
            <person name="Shih D."/>
            <person name="Sparrow T."/>
            <person name="Spaulding J."/>
            <person name="Stalker J."/>
            <person name="Stange-Thomann N."/>
            <person name="Stavropoulos S."/>
            <person name="Stone C."/>
            <person name="Strader C."/>
            <person name="Tesfaye S."/>
            <person name="Thomson T."/>
            <person name="Thoulutsang Y."/>
            <person name="Thoulutsang D."/>
            <person name="Topham K."/>
            <person name="Topping I."/>
            <person name="Tsamla T."/>
            <person name="Vassiliev H."/>
            <person name="Vo A."/>
            <person name="Wangchuk T."/>
            <person name="Wangdi T."/>
            <person name="Weiand M."/>
            <person name="Wilkinson J."/>
            <person name="Wilson A."/>
            <person name="Yadav S."/>
            <person name="Young G."/>
            <person name="Yu Q."/>
            <person name="Zembek L."/>
            <person name="Zhong D."/>
            <person name="Zimmer A."/>
            <person name="Zwirko Z."/>
            <person name="Jaffe D.B."/>
            <person name="Alvarez P."/>
            <person name="Brockman W."/>
            <person name="Butler J."/>
            <person name="Chin C."/>
            <person name="Gnerre S."/>
            <person name="Grabherr M."/>
            <person name="Kleber M."/>
            <person name="Mauceli E."/>
            <person name="MacCallum I."/>
        </authorList>
    </citation>
    <scope>NUCLEOTIDE SEQUENCE [LARGE SCALE GENOMIC DNA]</scope>
    <source>
        <strain evidence="3">Tucson 15287-2541.00</strain>
    </source>
</reference>
<dbReference type="PhylomeDB" id="B4J1L5"/>
<dbReference type="SMART" id="SM00697">
    <property type="entry name" value="DM8"/>
    <property type="match status" value="1"/>
</dbReference>
<dbReference type="InterPro" id="IPR010512">
    <property type="entry name" value="DUF1091"/>
</dbReference>
<dbReference type="AlphaFoldDB" id="B4J1L5"/>
<proteinExistence type="predicted"/>
<dbReference type="InParanoid" id="B4J1L5"/>
<sequence length="174" mass="20166">MWVLFTLVLLFNGGLSDLQTRFINIECEMLDPFYATYKVCKLQLKGRGIVALNIHAVLNKGPFNNAKVNLSLFRKFNGYRPFMFNQTHDFCKLMASPRNRLSFATIIIDMLASSSNLNHTCPYAHDIIVRDLIFDPDYFKYLPLPSGDYRIQIVAATDNDWKTTIKVYLQWVLK</sequence>
<dbReference type="Proteomes" id="UP000001070">
    <property type="component" value="Unassembled WGS sequence"/>
</dbReference>
<name>B4J1L5_DROGR</name>
<evidence type="ECO:0000313" key="3">
    <source>
        <dbReference type="Proteomes" id="UP000001070"/>
    </source>
</evidence>
<organism evidence="3">
    <name type="scientific">Drosophila grimshawi</name>
    <name type="common">Hawaiian fruit fly</name>
    <name type="synonym">Idiomyia grimshawi</name>
    <dbReference type="NCBI Taxonomy" id="7222"/>
    <lineage>
        <taxon>Eukaryota</taxon>
        <taxon>Metazoa</taxon>
        <taxon>Ecdysozoa</taxon>
        <taxon>Arthropoda</taxon>
        <taxon>Hexapoda</taxon>
        <taxon>Insecta</taxon>
        <taxon>Pterygota</taxon>
        <taxon>Neoptera</taxon>
        <taxon>Endopterygota</taxon>
        <taxon>Diptera</taxon>
        <taxon>Brachycera</taxon>
        <taxon>Muscomorpha</taxon>
        <taxon>Ephydroidea</taxon>
        <taxon>Drosophilidae</taxon>
        <taxon>Drosophila</taxon>
        <taxon>Hawaiian Drosophila</taxon>
    </lineage>
</organism>
<dbReference type="Pfam" id="PF06477">
    <property type="entry name" value="DUF1091"/>
    <property type="match status" value="1"/>
</dbReference>
<dbReference type="HOGENOM" id="CLU_116900_0_0_1"/>
<protein>
    <submittedName>
        <fullName evidence="2">GH16549</fullName>
    </submittedName>
</protein>
<feature type="chain" id="PRO_5002811349" evidence="1">
    <location>
        <begin position="17"/>
        <end position="174"/>
    </location>
</feature>
<dbReference type="eggNOG" id="ENOG502T8EN">
    <property type="taxonomic scope" value="Eukaryota"/>
</dbReference>
<dbReference type="OrthoDB" id="7789165at2759"/>
<dbReference type="PANTHER" id="PTHR20898:SF0">
    <property type="entry name" value="DAEDALUS ON 3-RELATED"/>
    <property type="match status" value="1"/>
</dbReference>
<evidence type="ECO:0000256" key="1">
    <source>
        <dbReference type="SAM" id="SignalP"/>
    </source>
</evidence>
<accession>B4J1L5</accession>